<evidence type="ECO:0000256" key="4">
    <source>
        <dbReference type="PROSITE-ProRule" id="PRU00335"/>
    </source>
</evidence>
<dbReference type="eggNOG" id="COG1309">
    <property type="taxonomic scope" value="Bacteria"/>
</dbReference>
<dbReference type="PROSITE" id="PS50977">
    <property type="entry name" value="HTH_TETR_2"/>
    <property type="match status" value="1"/>
</dbReference>
<dbReference type="GO" id="GO:0000976">
    <property type="term" value="F:transcription cis-regulatory region binding"/>
    <property type="evidence" value="ECO:0007669"/>
    <property type="project" value="TreeGrafter"/>
</dbReference>
<keyword evidence="2 4" id="KW-0238">DNA-binding</keyword>
<organism evidence="6 7">
    <name type="scientific">Vecturithrix granuli</name>
    <dbReference type="NCBI Taxonomy" id="1499967"/>
    <lineage>
        <taxon>Bacteria</taxon>
        <taxon>Candidatus Moduliflexota</taxon>
        <taxon>Candidatus Vecturitrichia</taxon>
        <taxon>Candidatus Vecturitrichales</taxon>
        <taxon>Candidatus Vecturitrichaceae</taxon>
        <taxon>Candidatus Vecturithrix</taxon>
    </lineage>
</organism>
<name>A0A081C551_VECG1</name>
<dbReference type="SUPFAM" id="SSF46689">
    <property type="entry name" value="Homeodomain-like"/>
    <property type="match status" value="1"/>
</dbReference>
<evidence type="ECO:0000256" key="3">
    <source>
        <dbReference type="ARBA" id="ARBA00023163"/>
    </source>
</evidence>
<keyword evidence="1" id="KW-0805">Transcription regulation</keyword>
<dbReference type="InterPro" id="IPR001647">
    <property type="entry name" value="HTH_TetR"/>
</dbReference>
<dbReference type="PANTHER" id="PTHR30055:SF234">
    <property type="entry name" value="HTH-TYPE TRANSCRIPTIONAL REGULATOR BETI"/>
    <property type="match status" value="1"/>
</dbReference>
<evidence type="ECO:0000313" key="6">
    <source>
        <dbReference type="EMBL" id="GAK59706.1"/>
    </source>
</evidence>
<dbReference type="PRINTS" id="PR00455">
    <property type="entry name" value="HTHTETR"/>
</dbReference>
<dbReference type="Pfam" id="PF00440">
    <property type="entry name" value="TetR_N"/>
    <property type="match status" value="1"/>
</dbReference>
<protein>
    <submittedName>
        <fullName evidence="6">Transcriptional regulator, TetR family</fullName>
    </submittedName>
</protein>
<accession>A0A081C551</accession>
<dbReference type="STRING" id="1499967.U27_06691"/>
<dbReference type="PANTHER" id="PTHR30055">
    <property type="entry name" value="HTH-TYPE TRANSCRIPTIONAL REGULATOR RUTR"/>
    <property type="match status" value="1"/>
</dbReference>
<dbReference type="InterPro" id="IPR009057">
    <property type="entry name" value="Homeodomain-like_sf"/>
</dbReference>
<evidence type="ECO:0000256" key="2">
    <source>
        <dbReference type="ARBA" id="ARBA00023125"/>
    </source>
</evidence>
<dbReference type="Proteomes" id="UP000030661">
    <property type="component" value="Unassembled WGS sequence"/>
</dbReference>
<feature type="domain" description="HTH tetR-type" evidence="5">
    <location>
        <begin position="1"/>
        <end position="61"/>
    </location>
</feature>
<dbReference type="AlphaFoldDB" id="A0A081C551"/>
<evidence type="ECO:0000259" key="5">
    <source>
        <dbReference type="PROSITE" id="PS50977"/>
    </source>
</evidence>
<keyword evidence="3" id="KW-0804">Transcription</keyword>
<dbReference type="Gene3D" id="1.10.357.10">
    <property type="entry name" value="Tetracycline Repressor, domain 2"/>
    <property type="match status" value="1"/>
</dbReference>
<reference evidence="6 7" key="1">
    <citation type="journal article" date="2015" name="PeerJ">
        <title>First genomic representation of candidate bacterial phylum KSB3 points to enhanced environmental sensing as a trigger of wastewater bulking.</title>
        <authorList>
            <person name="Sekiguchi Y."/>
            <person name="Ohashi A."/>
            <person name="Parks D.H."/>
            <person name="Yamauchi T."/>
            <person name="Tyson G.W."/>
            <person name="Hugenholtz P."/>
        </authorList>
    </citation>
    <scope>NUCLEOTIDE SEQUENCE [LARGE SCALE GENOMIC DNA]</scope>
</reference>
<evidence type="ECO:0000256" key="1">
    <source>
        <dbReference type="ARBA" id="ARBA00023015"/>
    </source>
</evidence>
<keyword evidence="7" id="KW-1185">Reference proteome</keyword>
<dbReference type="EMBL" id="DF820470">
    <property type="protein sequence ID" value="GAK59706.1"/>
    <property type="molecule type" value="Genomic_DNA"/>
</dbReference>
<feature type="DNA-binding region" description="H-T-H motif" evidence="4">
    <location>
        <begin position="24"/>
        <end position="43"/>
    </location>
</feature>
<evidence type="ECO:0000313" key="7">
    <source>
        <dbReference type="Proteomes" id="UP000030661"/>
    </source>
</evidence>
<sequence>MDNRANILDCALRLFASQGYDSVGVQKICEDAGVTKPTLYYYFKSKHGLLDTLLAEYFQTLYQMVEPAVTYHGDLSLSLSGVTTAYFSFAKEHAAFYRLQLSLYFAPPQHEAHKLAAGFQERQFRLVKNLFLGALRDYPNLQEHEDYATATFIGLVDHWISLALNNYIELNSALVHQTVQQFLYGILSAHETRM</sequence>
<dbReference type="InterPro" id="IPR050109">
    <property type="entry name" value="HTH-type_TetR-like_transc_reg"/>
</dbReference>
<gene>
    <name evidence="6" type="ORF">U27_06691</name>
</gene>
<proteinExistence type="predicted"/>
<dbReference type="GO" id="GO:0003700">
    <property type="term" value="F:DNA-binding transcription factor activity"/>
    <property type="evidence" value="ECO:0007669"/>
    <property type="project" value="TreeGrafter"/>
</dbReference>
<dbReference type="HOGENOM" id="CLU_069356_12_2_0"/>